<dbReference type="GO" id="GO:0008270">
    <property type="term" value="F:zinc ion binding"/>
    <property type="evidence" value="ECO:0007669"/>
    <property type="project" value="InterPro"/>
</dbReference>
<dbReference type="SUPFAM" id="SSF57701">
    <property type="entry name" value="Zn2/Cys6 DNA-binding domain"/>
    <property type="match status" value="1"/>
</dbReference>
<dbReference type="PROSITE" id="PS00463">
    <property type="entry name" value="ZN2_CY6_FUNGAL_1"/>
    <property type="match status" value="1"/>
</dbReference>
<name>A0AA91T3Q5_CLALS</name>
<organism evidence="3 4">
    <name type="scientific">Clavispora lusitaniae</name>
    <name type="common">Candida lusitaniae</name>
    <dbReference type="NCBI Taxonomy" id="36911"/>
    <lineage>
        <taxon>Eukaryota</taxon>
        <taxon>Fungi</taxon>
        <taxon>Dikarya</taxon>
        <taxon>Ascomycota</taxon>
        <taxon>Saccharomycotina</taxon>
        <taxon>Pichiomycetes</taxon>
        <taxon>Metschnikowiaceae</taxon>
        <taxon>Clavispora</taxon>
    </lineage>
</organism>
<dbReference type="PANTHER" id="PTHR47785:SF5">
    <property type="entry name" value="ZN(II)2CYS6 TRANSCRIPTION FACTOR (EUROFUNG)"/>
    <property type="match status" value="1"/>
</dbReference>
<dbReference type="PROSITE" id="PS50048">
    <property type="entry name" value="ZN2_CY6_FUNGAL_2"/>
    <property type="match status" value="1"/>
</dbReference>
<dbReference type="PANTHER" id="PTHR47785">
    <property type="entry name" value="ZN(II)2CYS6 TRANSCRIPTION FACTOR (EUROFUNG)-RELATED-RELATED"/>
    <property type="match status" value="1"/>
</dbReference>
<evidence type="ECO:0000259" key="2">
    <source>
        <dbReference type="PROSITE" id="PS50048"/>
    </source>
</evidence>
<sequence length="904" mass="102269">MANYPPPHEAPEWAVPLPLNIPPPQHPQHLQHPQQPPQVPQPQPPMQRDFIPPMGGVPYFVRAMAPPEEKYFFSPAASVTPETPKQEKRAPRKTPKHTKSGAPARPVRTRSATACEHCRSKKIKCDNARPRCGSCRSNEVECVYGVDTSDTRESTDAILAKLDMVLAEVRRGPQTGSRAGAAASPRCVWDMSLTSMLRWRSFRRTLGTSQDEADATTRRLLCAYEQVNTSFPFPSSFFQRASVCVALEKLVSSSFTALTNSFLINCHTKVPCVDTVSLFESISVFTMMLKANSDLRITYMLEEFSTLRPDEPVAQSYVHALSRSGIADSPLRRRAYRQCCESVPLLLVICALGALSTRVSFENCNVFDSSLSERSSMRTCCVPSDELPSAIPQDRSRLSEMLVCYALMIQTIFPNCMKENTLVSVQYRILLSQYYLYTMNPLSAHREIISASTQMMYYLQKARLDPQHKDSSSADRLFWTCLKLECELRSELSPYVPLSGITQIEAPAPFLKLPESPKSGEHLSECVRIASRYDDKNSWLFFLTEVAVRKSDNLLFDDLYSSDERGLWDSAYFANTRVWQLVIKYLNQYNSIIASLTPEIRNFVMSEENVDSELKRMVHSGKKRKRVDEPNYLDSMDAFLLDDGTLLEAQSESVMFIKTRILTSKLALFRPLVYLVLEDKISIHEIVRAAAAVMGQIQKESNSTSLASPDSVANSHSSQGSTFVAANSGSQPVSLANFVGEDMPHYDPNAYQQKFPDEDFSSLVEYPDGFEVDDDIPQITNLPLARQQLLRVFVRNFVTLPKLNVPSIWSHRHAGSWYYIRNFFFGAIVQFLLYKKIQLGVANMMVGDPRASSAENMGSLSSIFTRERTKDTLELALHMMKYWKDESKDCEVYIEYLQRCFAEL</sequence>
<accession>A0AA91T3Q5</accession>
<feature type="region of interest" description="Disordered" evidence="1">
    <location>
        <begin position="1"/>
        <end position="56"/>
    </location>
</feature>
<feature type="domain" description="Zn(2)-C6 fungal-type" evidence="2">
    <location>
        <begin position="114"/>
        <end position="144"/>
    </location>
</feature>
<dbReference type="InterPro" id="IPR053181">
    <property type="entry name" value="EcdB-like_regulator"/>
</dbReference>
<dbReference type="SMART" id="SM00066">
    <property type="entry name" value="GAL4"/>
    <property type="match status" value="1"/>
</dbReference>
<proteinExistence type="predicted"/>
<dbReference type="EMBL" id="LYUB02000002">
    <property type="protein sequence ID" value="OVF10501.1"/>
    <property type="molecule type" value="Genomic_DNA"/>
</dbReference>
<comment type="caution">
    <text evidence="3">The sequence shown here is derived from an EMBL/GenBank/DDBJ whole genome shotgun (WGS) entry which is preliminary data.</text>
</comment>
<feature type="region of interest" description="Disordered" evidence="1">
    <location>
        <begin position="75"/>
        <end position="108"/>
    </location>
</feature>
<dbReference type="CDD" id="cd12148">
    <property type="entry name" value="fungal_TF_MHR"/>
    <property type="match status" value="1"/>
</dbReference>
<dbReference type="InterPro" id="IPR036864">
    <property type="entry name" value="Zn2-C6_fun-type_DNA-bd_sf"/>
</dbReference>
<gene>
    <name evidence="3" type="ORF">A9F13_02g03245</name>
</gene>
<dbReference type="InterPro" id="IPR001138">
    <property type="entry name" value="Zn2Cys6_DnaBD"/>
</dbReference>
<dbReference type="KEGG" id="clus:A9F13_02g03245"/>
<feature type="compositionally biased region" description="Pro residues" evidence="1">
    <location>
        <begin position="34"/>
        <end position="45"/>
    </location>
</feature>
<dbReference type="GO" id="GO:0000981">
    <property type="term" value="F:DNA-binding transcription factor activity, RNA polymerase II-specific"/>
    <property type="evidence" value="ECO:0007669"/>
    <property type="project" value="InterPro"/>
</dbReference>
<reference evidence="3 4" key="1">
    <citation type="submission" date="2017-04" db="EMBL/GenBank/DDBJ databases">
        <title>Draft genome of the yeast Clavispora lusitaniae type strain CBS 6936.</title>
        <authorList>
            <person name="Durrens P."/>
            <person name="Klopp C."/>
            <person name="Biteau N."/>
            <person name="Fitton-Ouhabi V."/>
            <person name="Dementhon K."/>
            <person name="Accoceberry I."/>
            <person name="Sherman D.J."/>
            <person name="Noel T."/>
        </authorList>
    </citation>
    <scope>NUCLEOTIDE SEQUENCE [LARGE SCALE GENOMIC DNA]</scope>
    <source>
        <strain evidence="3 4">CBS 6936</strain>
    </source>
</reference>
<dbReference type="Proteomes" id="UP000195602">
    <property type="component" value="Unassembled WGS sequence"/>
</dbReference>
<evidence type="ECO:0000313" key="3">
    <source>
        <dbReference type="EMBL" id="OVF10501.1"/>
    </source>
</evidence>
<feature type="region of interest" description="Disordered" evidence="1">
    <location>
        <begin position="703"/>
        <end position="723"/>
    </location>
</feature>
<evidence type="ECO:0000256" key="1">
    <source>
        <dbReference type="SAM" id="MobiDB-lite"/>
    </source>
</evidence>
<dbReference type="Gene3D" id="4.10.240.10">
    <property type="entry name" value="Zn(2)-C6 fungal-type DNA-binding domain"/>
    <property type="match status" value="1"/>
</dbReference>
<dbReference type="Pfam" id="PF00172">
    <property type="entry name" value="Zn_clus"/>
    <property type="match status" value="1"/>
</dbReference>
<feature type="compositionally biased region" description="Basic residues" evidence="1">
    <location>
        <begin position="90"/>
        <end position="99"/>
    </location>
</feature>
<protein>
    <recommendedName>
        <fullName evidence="2">Zn(2)-C6 fungal-type domain-containing protein</fullName>
    </recommendedName>
</protein>
<dbReference type="AlphaFoldDB" id="A0AA91T3Q5"/>
<dbReference type="CDD" id="cd00067">
    <property type="entry name" value="GAL4"/>
    <property type="match status" value="1"/>
</dbReference>
<evidence type="ECO:0000313" key="4">
    <source>
        <dbReference type="Proteomes" id="UP000195602"/>
    </source>
</evidence>